<name>A0A0J9BG22_9FIRM</name>
<protein>
    <recommendedName>
        <fullName evidence="2">VWFA domain-containing protein</fullName>
    </recommendedName>
</protein>
<evidence type="ECO:0000313" key="4">
    <source>
        <dbReference type="Proteomes" id="UP000037392"/>
    </source>
</evidence>
<dbReference type="Pfam" id="PF09967">
    <property type="entry name" value="DUF2201"/>
    <property type="match status" value="1"/>
</dbReference>
<gene>
    <name evidence="3" type="ORF">HMPREF9470_00566</name>
</gene>
<dbReference type="PATRIC" id="fig|742734.4.peg.605"/>
<comment type="caution">
    <text evidence="3">The sequence shown here is derived from an EMBL/GenBank/DDBJ whole genome shotgun (WGS) entry which is preliminary data.</text>
</comment>
<sequence>MTDPTRHRQLEELDQVNLCTRILYQARNELYLNMRFLDLSLSSLGFEADWNRNGVATDGWLIYYGPEYLAGLFKKGRNRVNRAYLHMLFHCLFCHMYNRKDRDKEYWDLACDIAMESVIDGLYQKCVHVPKNPLRRETYLRLEKAMAQDDGRRDPGGPGEGRTGRANRPVPLTAERIYRALKKMNLPERRVKLLKSEFFVDSHDLWEQEDDPKQSRPRQNQWDDNREKMQTQMETGSKEESEDNQSLLDQVQVENRERYDYSQFLRKFAVMREEMQVDPDSFDYAFYTYGLSLYGNMPLIEPLESKEVYRILDFVIVIDTSMSCSGDLVRRFLEETYDVLSETESYFRKVHIHLIQCDDKVQSDVVITEPEELKDYMEHFEIKGLGGTDFRPAFEYVNGLRASREIGNLRGLIYFTDGKGIYPVQAPPYDTAFVFIENMFSDESVPAWAMKVVLEEEQIMEYGSKPKDTGEQDLGDHNL</sequence>
<dbReference type="InterPro" id="IPR036465">
    <property type="entry name" value="vWFA_dom_sf"/>
</dbReference>
<dbReference type="GeneID" id="93163119"/>
<proteinExistence type="predicted"/>
<dbReference type="Proteomes" id="UP000037392">
    <property type="component" value="Unassembled WGS sequence"/>
</dbReference>
<feature type="compositionally biased region" description="Basic and acidic residues" evidence="1">
    <location>
        <begin position="145"/>
        <end position="155"/>
    </location>
</feature>
<feature type="region of interest" description="Disordered" evidence="1">
    <location>
        <begin position="208"/>
        <end position="251"/>
    </location>
</feature>
<dbReference type="InterPro" id="IPR025154">
    <property type="entry name" value="Put_metallopeptidase_dom"/>
</dbReference>
<dbReference type="Gene3D" id="3.40.50.410">
    <property type="entry name" value="von Willebrand factor, type A domain"/>
    <property type="match status" value="1"/>
</dbReference>
<dbReference type="PROSITE" id="PS50234">
    <property type="entry name" value="VWFA"/>
    <property type="match status" value="1"/>
</dbReference>
<dbReference type="InterPro" id="IPR018698">
    <property type="entry name" value="VWA-like_dom"/>
</dbReference>
<dbReference type="InterPro" id="IPR002035">
    <property type="entry name" value="VWF_A"/>
</dbReference>
<feature type="domain" description="VWFA" evidence="2">
    <location>
        <begin position="313"/>
        <end position="419"/>
    </location>
</feature>
<evidence type="ECO:0000259" key="2">
    <source>
        <dbReference type="PROSITE" id="PS50234"/>
    </source>
</evidence>
<accession>A0A0J9BG22</accession>
<feature type="region of interest" description="Disordered" evidence="1">
    <location>
        <begin position="145"/>
        <end position="169"/>
    </location>
</feature>
<organism evidence="3 4">
    <name type="scientific">[Clostridium] citroniae WAL-19142</name>
    <dbReference type="NCBI Taxonomy" id="742734"/>
    <lineage>
        <taxon>Bacteria</taxon>
        <taxon>Bacillati</taxon>
        <taxon>Bacillota</taxon>
        <taxon>Clostridia</taxon>
        <taxon>Lachnospirales</taxon>
        <taxon>Lachnospiraceae</taxon>
        <taxon>Enterocloster</taxon>
    </lineage>
</organism>
<evidence type="ECO:0000256" key="1">
    <source>
        <dbReference type="SAM" id="MobiDB-lite"/>
    </source>
</evidence>
<dbReference type="CDD" id="cd00198">
    <property type="entry name" value="vWFA"/>
    <property type="match status" value="1"/>
</dbReference>
<dbReference type="AlphaFoldDB" id="A0A0J9BG22"/>
<dbReference type="RefSeq" id="WP_048929126.1">
    <property type="nucleotide sequence ID" value="NZ_KQ235875.1"/>
</dbReference>
<evidence type="ECO:0000313" key="3">
    <source>
        <dbReference type="EMBL" id="KMW11279.1"/>
    </source>
</evidence>
<dbReference type="OrthoDB" id="9809307at2"/>
<dbReference type="PANTHER" id="PTHR38730:SF1">
    <property type="entry name" value="SLL7028 PROTEIN"/>
    <property type="match status" value="1"/>
</dbReference>
<reference evidence="3 4" key="1">
    <citation type="submission" date="2011-04" db="EMBL/GenBank/DDBJ databases">
        <title>The Genome Sequence of Clostridium citroniae WAL-19142.</title>
        <authorList>
            <consortium name="The Broad Institute Genome Sequencing Platform"/>
            <person name="Earl A."/>
            <person name="Ward D."/>
            <person name="Feldgarden M."/>
            <person name="Gevers D."/>
            <person name="Warren Y.A."/>
            <person name="Tyrrell K.L."/>
            <person name="Citron D.M."/>
            <person name="Goldstein E.J."/>
            <person name="Daigneault M."/>
            <person name="Allen-Vercoe E."/>
            <person name="Young S.K."/>
            <person name="Zeng Q."/>
            <person name="Gargeya S."/>
            <person name="Fitzgerald M."/>
            <person name="Haas B."/>
            <person name="Abouelleil A."/>
            <person name="Alvarado L."/>
            <person name="Arachchi H.M."/>
            <person name="Berlin A."/>
            <person name="Brown A."/>
            <person name="Chapman S.B."/>
            <person name="Chen Z."/>
            <person name="Dunbar C."/>
            <person name="Freedman E."/>
            <person name="Gearin G."/>
            <person name="Gellesch M."/>
            <person name="Goldberg J."/>
            <person name="Griggs A."/>
            <person name="Gujja S."/>
            <person name="Heilman E.R."/>
            <person name="Heiman D."/>
            <person name="Howarth C."/>
            <person name="Larson L."/>
            <person name="Lui A."/>
            <person name="MacDonald P.J."/>
            <person name="Mehta T."/>
            <person name="Montmayeur A."/>
            <person name="Murphy C."/>
            <person name="Neiman D."/>
            <person name="Pearson M."/>
            <person name="Priest M."/>
            <person name="Roberts A."/>
            <person name="Saif S."/>
            <person name="Shea T."/>
            <person name="Shenoy N."/>
            <person name="Sisk P."/>
            <person name="Stolte C."/>
            <person name="Sykes S."/>
            <person name="White J."/>
            <person name="Yandava C."/>
            <person name="Wortman J."/>
            <person name="Nusbaum C."/>
            <person name="Birren B."/>
        </authorList>
    </citation>
    <scope>NUCLEOTIDE SEQUENCE [LARGE SCALE GENOMIC DNA]</scope>
    <source>
        <strain evidence="3 4">WAL-19142</strain>
    </source>
</reference>
<dbReference type="Pfam" id="PF13203">
    <property type="entry name" value="DUF2201_N"/>
    <property type="match status" value="1"/>
</dbReference>
<dbReference type="PANTHER" id="PTHR38730">
    <property type="entry name" value="SLL7028 PROTEIN"/>
    <property type="match status" value="1"/>
</dbReference>
<dbReference type="EMBL" id="ADLK01000056">
    <property type="protein sequence ID" value="KMW11279.1"/>
    <property type="molecule type" value="Genomic_DNA"/>
</dbReference>
<dbReference type="SUPFAM" id="SSF53300">
    <property type="entry name" value="vWA-like"/>
    <property type="match status" value="1"/>
</dbReference>